<dbReference type="InterPro" id="IPR050093">
    <property type="entry name" value="ABC_SmlMolc_Importer"/>
</dbReference>
<keyword evidence="3" id="KW-0067">ATP-binding</keyword>
<evidence type="ECO:0000313" key="5">
    <source>
        <dbReference type="EMBL" id="APJ04337.1"/>
    </source>
</evidence>
<dbReference type="STRING" id="1915309.AXG55_10635"/>
<dbReference type="KEGG" id="saqi:AXG55_10635"/>
<dbReference type="Proteomes" id="UP000184731">
    <property type="component" value="Chromosome"/>
</dbReference>
<dbReference type="OrthoDB" id="9809450at2"/>
<dbReference type="GO" id="GO:0043190">
    <property type="term" value="C:ATP-binding cassette (ABC) transporter complex"/>
    <property type="evidence" value="ECO:0007669"/>
    <property type="project" value="InterPro"/>
</dbReference>
<sequence length="356" mass="40625">MLTDKIKDNNNIILNIKNIFHKYNNINILKNISFHIKKGEIISILGSSGCGKSTLLRVISGIEPLSKGQIFIENEEVAGKSIHIAPEKRGVGLVFQDLALFPHIKIQKNIEYGLSHLNKLEKKARVFEMLTLVKMESFHDTYPHLLSGGQQQRVALARSLAPLPKILLLDEPFSGLDMNLRRTLCLEVRNILKQSQMTSLFVTHDATEALMFSDKIIILNNGEIEQFDTPQKIYHHPKNSFVASFFGMINKVIVTNILVKKFPILNKNIFQIQDNKNLYLYFRPEAISIQSQTDENNICFNAQIISIQYFGSYVLAKLITEEFGNIIAQFSSQEDLKIGNRISLEIKNNLLFYFPD</sequence>
<dbReference type="RefSeq" id="WP_148698094.1">
    <property type="nucleotide sequence ID" value="NZ_CP017834.1"/>
</dbReference>
<dbReference type="PANTHER" id="PTHR42781:SF4">
    <property type="entry name" value="SPERMIDINE_PUTRESCINE IMPORT ATP-BINDING PROTEIN POTA"/>
    <property type="match status" value="1"/>
</dbReference>
<dbReference type="SMART" id="SM00382">
    <property type="entry name" value="AAA"/>
    <property type="match status" value="1"/>
</dbReference>
<dbReference type="Gene3D" id="3.40.50.300">
    <property type="entry name" value="P-loop containing nucleotide triphosphate hydrolases"/>
    <property type="match status" value="1"/>
</dbReference>
<dbReference type="PROSITE" id="PS50893">
    <property type="entry name" value="ABC_TRANSPORTER_2"/>
    <property type="match status" value="1"/>
</dbReference>
<dbReference type="SUPFAM" id="SSF50331">
    <property type="entry name" value="MOP-like"/>
    <property type="match status" value="1"/>
</dbReference>
<dbReference type="InterPro" id="IPR017871">
    <property type="entry name" value="ABC_transporter-like_CS"/>
</dbReference>
<dbReference type="Pfam" id="PF08402">
    <property type="entry name" value="TOBE_2"/>
    <property type="match status" value="1"/>
</dbReference>
<accession>A0A1L4D2C0</accession>
<protein>
    <recommendedName>
        <fullName evidence="4">ABC transporter domain-containing protein</fullName>
    </recommendedName>
</protein>
<dbReference type="InterPro" id="IPR003593">
    <property type="entry name" value="AAA+_ATPase"/>
</dbReference>
<feature type="domain" description="ABC transporter" evidence="4">
    <location>
        <begin position="14"/>
        <end position="246"/>
    </location>
</feature>
<dbReference type="SUPFAM" id="SSF52540">
    <property type="entry name" value="P-loop containing nucleoside triphosphate hydrolases"/>
    <property type="match status" value="1"/>
</dbReference>
<dbReference type="PANTHER" id="PTHR42781">
    <property type="entry name" value="SPERMIDINE/PUTRESCINE IMPORT ATP-BINDING PROTEIN POTA"/>
    <property type="match status" value="1"/>
</dbReference>
<name>A0A1L4D2C0_9BACT</name>
<dbReference type="InterPro" id="IPR003439">
    <property type="entry name" value="ABC_transporter-like_ATP-bd"/>
</dbReference>
<evidence type="ECO:0000256" key="2">
    <source>
        <dbReference type="ARBA" id="ARBA00022741"/>
    </source>
</evidence>
<gene>
    <name evidence="5" type="ORF">AXG55_10635</name>
</gene>
<dbReference type="InterPro" id="IPR027417">
    <property type="entry name" value="P-loop_NTPase"/>
</dbReference>
<dbReference type="GO" id="GO:0022857">
    <property type="term" value="F:transmembrane transporter activity"/>
    <property type="evidence" value="ECO:0007669"/>
    <property type="project" value="InterPro"/>
</dbReference>
<dbReference type="InterPro" id="IPR013611">
    <property type="entry name" value="Transp-assoc_OB_typ2"/>
</dbReference>
<dbReference type="PROSITE" id="PS00211">
    <property type="entry name" value="ABC_TRANSPORTER_1"/>
    <property type="match status" value="1"/>
</dbReference>
<evidence type="ECO:0000256" key="1">
    <source>
        <dbReference type="ARBA" id="ARBA00022448"/>
    </source>
</evidence>
<evidence type="ECO:0000259" key="4">
    <source>
        <dbReference type="PROSITE" id="PS50893"/>
    </source>
</evidence>
<evidence type="ECO:0000256" key="3">
    <source>
        <dbReference type="ARBA" id="ARBA00022840"/>
    </source>
</evidence>
<dbReference type="EMBL" id="CP017834">
    <property type="protein sequence ID" value="APJ04337.1"/>
    <property type="molecule type" value="Genomic_DNA"/>
</dbReference>
<dbReference type="Gene3D" id="2.40.50.100">
    <property type="match status" value="1"/>
</dbReference>
<keyword evidence="2" id="KW-0547">Nucleotide-binding</keyword>
<dbReference type="Pfam" id="PF00005">
    <property type="entry name" value="ABC_tran"/>
    <property type="match status" value="1"/>
</dbReference>
<reference evidence="5 6" key="1">
    <citation type="submission" date="2016-10" db="EMBL/GenBank/DDBJ databases">
        <title>Silvanigrella aquatica sp. nov., isolated from a freshwater lake located in the Black Forest, Germany, description of Silvanigrellaceae fam. nov., Silvanigrellales ord. nov., reclassification of the order Bdellovibrionales in the class Oligoflexia, reclassification of the families Bacteriovoracaceae and Halobacteriovoraceae in the new order Bacteriovoracales ord. nov., and reclassification of the family Pseudobacteriovoracaceae in the order Oligoflexiales.</title>
        <authorList>
            <person name="Hahn M.W."/>
            <person name="Schmidt J."/>
            <person name="Koll U."/>
            <person name="Rohde M."/>
            <person name="Verbag S."/>
            <person name="Pitt A."/>
            <person name="Nakai R."/>
            <person name="Naganuma T."/>
            <person name="Lang E."/>
        </authorList>
    </citation>
    <scope>NUCLEOTIDE SEQUENCE [LARGE SCALE GENOMIC DNA]</scope>
    <source>
        <strain evidence="5 6">MWH-Nonnen-W8red</strain>
    </source>
</reference>
<keyword evidence="6" id="KW-1185">Reference proteome</keyword>
<organism evidence="5 6">
    <name type="scientific">Silvanigrella aquatica</name>
    <dbReference type="NCBI Taxonomy" id="1915309"/>
    <lineage>
        <taxon>Bacteria</taxon>
        <taxon>Pseudomonadati</taxon>
        <taxon>Bdellovibrionota</taxon>
        <taxon>Oligoflexia</taxon>
        <taxon>Silvanigrellales</taxon>
        <taxon>Silvanigrellaceae</taxon>
        <taxon>Silvanigrella</taxon>
    </lineage>
</organism>
<evidence type="ECO:0000313" key="6">
    <source>
        <dbReference type="Proteomes" id="UP000184731"/>
    </source>
</evidence>
<dbReference type="AlphaFoldDB" id="A0A1L4D2C0"/>
<dbReference type="GO" id="GO:0016887">
    <property type="term" value="F:ATP hydrolysis activity"/>
    <property type="evidence" value="ECO:0007669"/>
    <property type="project" value="InterPro"/>
</dbReference>
<keyword evidence="1" id="KW-0813">Transport</keyword>
<dbReference type="FunFam" id="3.40.50.300:FF:000425">
    <property type="entry name" value="Probable ABC transporter, ATP-binding subunit"/>
    <property type="match status" value="1"/>
</dbReference>
<dbReference type="GO" id="GO:0015697">
    <property type="term" value="P:quaternary ammonium group transport"/>
    <property type="evidence" value="ECO:0007669"/>
    <property type="project" value="UniProtKB-ARBA"/>
</dbReference>
<dbReference type="GO" id="GO:0005524">
    <property type="term" value="F:ATP binding"/>
    <property type="evidence" value="ECO:0007669"/>
    <property type="project" value="UniProtKB-KW"/>
</dbReference>
<dbReference type="InterPro" id="IPR008995">
    <property type="entry name" value="Mo/tungstate-bd_C_term_dom"/>
</dbReference>
<proteinExistence type="predicted"/>